<proteinExistence type="predicted"/>
<dbReference type="PANTHER" id="PTHR42208">
    <property type="entry name" value="HEAVY METAL TRANSPORTER-RELATED"/>
    <property type="match status" value="1"/>
</dbReference>
<name>A0A0G0N3K7_9BACT</name>
<dbReference type="GO" id="GO:0046872">
    <property type="term" value="F:metal ion binding"/>
    <property type="evidence" value="ECO:0007669"/>
    <property type="project" value="InterPro"/>
</dbReference>
<dbReference type="InterPro" id="IPR036163">
    <property type="entry name" value="HMA_dom_sf"/>
</dbReference>
<feature type="domain" description="HMA" evidence="2">
    <location>
        <begin position="9"/>
        <end position="74"/>
    </location>
</feature>
<feature type="transmembrane region" description="Helical" evidence="1">
    <location>
        <begin position="202"/>
        <end position="222"/>
    </location>
</feature>
<dbReference type="STRING" id="1618550.UT39_C0014G0003"/>
<dbReference type="Gene3D" id="3.30.70.100">
    <property type="match status" value="1"/>
</dbReference>
<gene>
    <name evidence="3" type="ORF">UT39_C0014G0003</name>
</gene>
<feature type="transmembrane region" description="Helical" evidence="1">
    <location>
        <begin position="321"/>
        <end position="339"/>
    </location>
</feature>
<feature type="transmembrane region" description="Helical" evidence="1">
    <location>
        <begin position="172"/>
        <end position="196"/>
    </location>
</feature>
<dbReference type="SUPFAM" id="SSF55008">
    <property type="entry name" value="HMA, heavy metal-associated domain"/>
    <property type="match status" value="1"/>
</dbReference>
<comment type="caution">
    <text evidence="3">The sequence shown here is derived from an EMBL/GenBank/DDBJ whole genome shotgun (WGS) entry which is preliminary data.</text>
</comment>
<organism evidence="3 4">
    <name type="scientific">Candidatus Woesebacteria bacterium GW2011_GWA1_39_21</name>
    <dbReference type="NCBI Taxonomy" id="1618550"/>
    <lineage>
        <taxon>Bacteria</taxon>
        <taxon>Candidatus Woeseibacteriota</taxon>
    </lineage>
</organism>
<dbReference type="PROSITE" id="PS50846">
    <property type="entry name" value="HMA_2"/>
    <property type="match status" value="1"/>
</dbReference>
<feature type="transmembrane region" description="Helical" evidence="1">
    <location>
        <begin position="127"/>
        <end position="151"/>
    </location>
</feature>
<dbReference type="InterPro" id="IPR008972">
    <property type="entry name" value="Cupredoxin"/>
</dbReference>
<evidence type="ECO:0000313" key="3">
    <source>
        <dbReference type="EMBL" id="KKR10814.1"/>
    </source>
</evidence>
<evidence type="ECO:0000259" key="2">
    <source>
        <dbReference type="PROSITE" id="PS50846"/>
    </source>
</evidence>
<evidence type="ECO:0000256" key="1">
    <source>
        <dbReference type="SAM" id="Phobius"/>
    </source>
</evidence>
<sequence length="606" mass="63727">MLLYAMTMSKQKIYIKGMHCRSCEILIEDELKKVPGVKRVSVSHQTGIADVDCECELDAQAVTKAVESAGYGIGNDGKIHFFSRNHRDYIDLGIAFFIATALFLVAKTLGIFNLSSSISGSYSSLPIVFLIGLTAGVSTCMALVGGLVLGASARFSAQNPHANGMEKFTPHLYFNLGRIISFFVFGGVIGFAGSLFQLSTSVLGTLTVAVGLVMLLLGGQLIDVFPILKRISFTLPKGLSRMLGIQEKSLGEYSNKNSAVMGAMTFFLPCGFTQAMQLFAMSTGSPLTGALTMGIFALGTAPGLLGVGGLTSVVKGGVARLFFKTAGVVVIMLAFFNVGNGLNLLGIPQVLGAFTTSASAGNVVQDPNVKLINGVQEVRMTQNSSGYTPNKFTIKKGVPVKWIVISKDVYTCASSIVSQQLGIRKGLNLGENVFEFTPTETGTIRFSCSMGMYTGSFNVVDENSSAVAPSTQIANTTQNTNTSALSCSANGGGCGCGGGAKKAVTTAPGETTTQGDVQILKATYTSLGDISPNKFTVKVNQPVRFEIAAKDDGQGCMGSVTIPTLTKKVEVFTKGQTTTFEFTPSSTGTYNITCAMGVPRGQIQVN</sequence>
<accession>A0A0G0N3K7</accession>
<dbReference type="SUPFAM" id="SSF49503">
    <property type="entry name" value="Cupredoxins"/>
    <property type="match status" value="2"/>
</dbReference>
<dbReference type="PANTHER" id="PTHR42208:SF1">
    <property type="entry name" value="HEAVY METAL TRANSPORTER"/>
    <property type="match status" value="1"/>
</dbReference>
<dbReference type="Pfam" id="PF13386">
    <property type="entry name" value="DsbD_2"/>
    <property type="match status" value="1"/>
</dbReference>
<protein>
    <recommendedName>
        <fullName evidence="2">HMA domain-containing protein</fullName>
    </recommendedName>
</protein>
<feature type="transmembrane region" description="Helical" evidence="1">
    <location>
        <begin position="291"/>
        <end position="314"/>
    </location>
</feature>
<evidence type="ECO:0000313" key="4">
    <source>
        <dbReference type="Proteomes" id="UP000034246"/>
    </source>
</evidence>
<dbReference type="CDD" id="cd00371">
    <property type="entry name" value="HMA"/>
    <property type="match status" value="1"/>
</dbReference>
<dbReference type="Pfam" id="PF13473">
    <property type="entry name" value="Cupredoxin_1"/>
    <property type="match status" value="2"/>
</dbReference>
<keyword evidence="1" id="KW-0472">Membrane</keyword>
<feature type="transmembrane region" description="Helical" evidence="1">
    <location>
        <begin position="92"/>
        <end position="115"/>
    </location>
</feature>
<dbReference type="Proteomes" id="UP000034246">
    <property type="component" value="Unassembled WGS sequence"/>
</dbReference>
<dbReference type="EMBL" id="LBWP01000014">
    <property type="protein sequence ID" value="KKR10814.1"/>
    <property type="molecule type" value="Genomic_DNA"/>
</dbReference>
<dbReference type="Pfam" id="PF00403">
    <property type="entry name" value="HMA"/>
    <property type="match status" value="1"/>
</dbReference>
<dbReference type="PATRIC" id="fig|1618550.3.peg.836"/>
<dbReference type="InterPro" id="IPR006121">
    <property type="entry name" value="HMA_dom"/>
</dbReference>
<keyword evidence="1" id="KW-0812">Transmembrane</keyword>
<dbReference type="Gene3D" id="2.60.40.420">
    <property type="entry name" value="Cupredoxins - blue copper proteins"/>
    <property type="match status" value="2"/>
</dbReference>
<reference evidence="3 4" key="1">
    <citation type="journal article" date="2015" name="Nature">
        <title>rRNA introns, odd ribosomes, and small enigmatic genomes across a large radiation of phyla.</title>
        <authorList>
            <person name="Brown C.T."/>
            <person name="Hug L.A."/>
            <person name="Thomas B.C."/>
            <person name="Sharon I."/>
            <person name="Castelle C.J."/>
            <person name="Singh A."/>
            <person name="Wilkins M.J."/>
            <person name="Williams K.H."/>
            <person name="Banfield J.F."/>
        </authorList>
    </citation>
    <scope>NUCLEOTIDE SEQUENCE [LARGE SCALE GENOMIC DNA]</scope>
</reference>
<dbReference type="InterPro" id="IPR028096">
    <property type="entry name" value="EfeO_Cupredoxin"/>
</dbReference>
<dbReference type="AlphaFoldDB" id="A0A0G0N3K7"/>
<keyword evidence="1" id="KW-1133">Transmembrane helix</keyword>
<dbReference type="InterPro" id="IPR039447">
    <property type="entry name" value="UreH-like_TM_dom"/>
</dbReference>
<feature type="transmembrane region" description="Helical" evidence="1">
    <location>
        <begin position="258"/>
        <end position="279"/>
    </location>
</feature>